<reference evidence="3" key="1">
    <citation type="journal article" date="2019" name="Int. J. Syst. Evol. Microbiol.">
        <title>The Global Catalogue of Microorganisms (GCM) 10K type strain sequencing project: providing services to taxonomists for standard genome sequencing and annotation.</title>
        <authorList>
            <consortium name="The Broad Institute Genomics Platform"/>
            <consortium name="The Broad Institute Genome Sequencing Center for Infectious Disease"/>
            <person name="Wu L."/>
            <person name="Ma J."/>
        </authorList>
    </citation>
    <scope>NUCLEOTIDE SEQUENCE [LARGE SCALE GENOMIC DNA]</scope>
    <source>
        <strain evidence="3">CGMCC 1.14993</strain>
    </source>
</reference>
<feature type="transmembrane region" description="Helical" evidence="1">
    <location>
        <begin position="27"/>
        <end position="48"/>
    </location>
</feature>
<keyword evidence="1" id="KW-1133">Transmembrane helix</keyword>
<protein>
    <submittedName>
        <fullName evidence="2">Uncharacterized protein</fullName>
    </submittedName>
</protein>
<accession>A0A8J3EZ97</accession>
<evidence type="ECO:0000313" key="2">
    <source>
        <dbReference type="EMBL" id="GGI14749.1"/>
    </source>
</evidence>
<name>A0A8J3EZ97_9BACI</name>
<keyword evidence="3" id="KW-1185">Reference proteome</keyword>
<dbReference type="Proteomes" id="UP000626244">
    <property type="component" value="Unassembled WGS sequence"/>
</dbReference>
<evidence type="ECO:0000256" key="1">
    <source>
        <dbReference type="SAM" id="Phobius"/>
    </source>
</evidence>
<keyword evidence="1" id="KW-0812">Transmembrane</keyword>
<evidence type="ECO:0000313" key="3">
    <source>
        <dbReference type="Proteomes" id="UP000626244"/>
    </source>
</evidence>
<proteinExistence type="predicted"/>
<organism evidence="2 3">
    <name type="scientific">Gottfriedia solisilvae</name>
    <dbReference type="NCBI Taxonomy" id="1516104"/>
    <lineage>
        <taxon>Bacteria</taxon>
        <taxon>Bacillati</taxon>
        <taxon>Bacillota</taxon>
        <taxon>Bacilli</taxon>
        <taxon>Bacillales</taxon>
        <taxon>Bacillaceae</taxon>
        <taxon>Gottfriedia</taxon>
    </lineage>
</organism>
<comment type="caution">
    <text evidence="2">The sequence shown here is derived from an EMBL/GenBank/DDBJ whole genome shotgun (WGS) entry which is preliminary data.</text>
</comment>
<sequence length="50" mass="5999">MNPKLGSNPRTFKNNGLYLKLLYEIRIAQLKMIINSNYIFSFINLLFYRN</sequence>
<gene>
    <name evidence="2" type="ORF">GCM10007380_24510</name>
</gene>
<dbReference type="AlphaFoldDB" id="A0A8J3EZ97"/>
<keyword evidence="1" id="KW-0472">Membrane</keyword>
<dbReference type="EMBL" id="BMHB01000001">
    <property type="protein sequence ID" value="GGI14749.1"/>
    <property type="molecule type" value="Genomic_DNA"/>
</dbReference>